<proteinExistence type="predicted"/>
<gene>
    <name evidence="1" type="ORF">JFY71_03200</name>
</gene>
<dbReference type="EMBL" id="CP066744">
    <property type="protein sequence ID" value="QQK08560.1"/>
    <property type="molecule type" value="Genomic_DNA"/>
</dbReference>
<name>A0AC61MSE8_9FIRM</name>
<accession>A0AC61MSE8</accession>
<reference evidence="1 2" key="1">
    <citation type="journal article" date="2022" name="Int. J. Syst. Evol. Microbiol.">
        <title>Miniphocaeibacter halophilus sp. nov., an ammonium-tolerant acetate-producing bacterium isolated from a biogas system.</title>
        <authorList>
            <person name="Schnurer A."/>
            <person name="Singh A."/>
            <person name="Bi S."/>
            <person name="Qiao W."/>
            <person name="Westerholm M."/>
        </authorList>
    </citation>
    <scope>NUCLEOTIDE SEQUENCE [LARGE SCALE GENOMIC DNA]</scope>
    <source>
        <strain evidence="1 2">AMB_01</strain>
    </source>
</reference>
<protein>
    <submittedName>
        <fullName evidence="1">DUF188 domain-containing protein</fullName>
    </submittedName>
</protein>
<keyword evidence="2" id="KW-1185">Reference proteome</keyword>
<dbReference type="Proteomes" id="UP000595814">
    <property type="component" value="Chromosome"/>
</dbReference>
<sequence length="144" mass="16371">MMIFIDGDSCPVIKNTIKIAKENNIETTIVKDYNHQLNIDYGNIVTVSQEPDAADIYILNNISKKDILVTNDIGLASIALSKKAKVIGFSGNIINNNNIDFLLFNRHINKLNRKNNIFNTRIKKRNKNDDLTFEKSLYKLISEA</sequence>
<evidence type="ECO:0000313" key="2">
    <source>
        <dbReference type="Proteomes" id="UP000595814"/>
    </source>
</evidence>
<evidence type="ECO:0000313" key="1">
    <source>
        <dbReference type="EMBL" id="QQK08560.1"/>
    </source>
</evidence>
<organism evidence="1 2">
    <name type="scientific">Miniphocaeibacter halophilus</name>
    <dbReference type="NCBI Taxonomy" id="2931922"/>
    <lineage>
        <taxon>Bacteria</taxon>
        <taxon>Bacillati</taxon>
        <taxon>Bacillota</taxon>
        <taxon>Tissierellia</taxon>
        <taxon>Tissierellales</taxon>
        <taxon>Peptoniphilaceae</taxon>
        <taxon>Miniphocaeibacter</taxon>
    </lineage>
</organism>